<dbReference type="PIRSF" id="PIRSF000137">
    <property type="entry name" value="Alcohol_oxidase"/>
    <property type="match status" value="1"/>
</dbReference>
<dbReference type="EMBL" id="CP006850">
    <property type="protein sequence ID" value="AHH17518.1"/>
    <property type="molecule type" value="Genomic_DNA"/>
</dbReference>
<dbReference type="PANTHER" id="PTHR11552:SF147">
    <property type="entry name" value="CHOLINE DEHYDROGENASE, MITOCHONDRIAL"/>
    <property type="match status" value="1"/>
</dbReference>
<dbReference type="Pfam" id="PF05199">
    <property type="entry name" value="GMC_oxred_C"/>
    <property type="match status" value="1"/>
</dbReference>
<dbReference type="PATRIC" id="fig|1415166.3.peg.2794"/>
<keyword evidence="8" id="KW-0560">Oxidoreductase</keyword>
<evidence type="ECO:0000313" key="9">
    <source>
        <dbReference type="Proteomes" id="UP000019150"/>
    </source>
</evidence>
<feature type="domain" description="Glucose-methanol-choline oxidoreductase C-terminal" evidence="7">
    <location>
        <begin position="367"/>
        <end position="502"/>
    </location>
</feature>
<comment type="cofactor">
    <cofactor evidence="1 5">
        <name>FAD</name>
        <dbReference type="ChEBI" id="CHEBI:57692"/>
    </cofactor>
</comment>
<gene>
    <name evidence="8" type="ORF">NONO_c27260</name>
</gene>
<organism evidence="8 9">
    <name type="scientific">Nocardia nova SH22a</name>
    <dbReference type="NCBI Taxonomy" id="1415166"/>
    <lineage>
        <taxon>Bacteria</taxon>
        <taxon>Bacillati</taxon>
        <taxon>Actinomycetota</taxon>
        <taxon>Actinomycetes</taxon>
        <taxon>Mycobacteriales</taxon>
        <taxon>Nocardiaceae</taxon>
        <taxon>Nocardia</taxon>
    </lineage>
</organism>
<evidence type="ECO:0000256" key="2">
    <source>
        <dbReference type="ARBA" id="ARBA00010790"/>
    </source>
</evidence>
<proteinExistence type="inferred from homology"/>
<protein>
    <submittedName>
        <fullName evidence="8">L-sorbose 1-dehydrogenase</fullName>
        <ecNumber evidence="8">1.1.99.32</ecNumber>
    </submittedName>
</protein>
<keyword evidence="9" id="KW-1185">Reference proteome</keyword>
<dbReference type="EC" id="1.1.99.32" evidence="8"/>
<evidence type="ECO:0000256" key="5">
    <source>
        <dbReference type="PIRSR" id="PIRSR000137-2"/>
    </source>
</evidence>
<dbReference type="InterPro" id="IPR012132">
    <property type="entry name" value="GMC_OxRdtase"/>
</dbReference>
<dbReference type="Gene3D" id="3.50.50.60">
    <property type="entry name" value="FAD/NAD(P)-binding domain"/>
    <property type="match status" value="1"/>
</dbReference>
<evidence type="ECO:0000259" key="7">
    <source>
        <dbReference type="Pfam" id="PF05199"/>
    </source>
</evidence>
<evidence type="ECO:0000313" key="8">
    <source>
        <dbReference type="EMBL" id="AHH17518.1"/>
    </source>
</evidence>
<dbReference type="Gene3D" id="3.30.410.40">
    <property type="match status" value="1"/>
</dbReference>
<keyword evidence="3" id="KW-0285">Flavoprotein</keyword>
<dbReference type="SUPFAM" id="SSF51905">
    <property type="entry name" value="FAD/NAD(P)-binding domain"/>
    <property type="match status" value="1"/>
</dbReference>
<dbReference type="eggNOG" id="COG2303">
    <property type="taxonomic scope" value="Bacteria"/>
</dbReference>
<evidence type="ECO:0000256" key="4">
    <source>
        <dbReference type="ARBA" id="ARBA00022827"/>
    </source>
</evidence>
<dbReference type="KEGG" id="nno:NONO_c27260"/>
<dbReference type="HOGENOM" id="CLU_002865_7_1_11"/>
<comment type="similarity">
    <text evidence="2">Belongs to the GMC oxidoreductase family.</text>
</comment>
<dbReference type="PANTHER" id="PTHR11552">
    <property type="entry name" value="GLUCOSE-METHANOL-CHOLINE GMC OXIDOREDUCTASE"/>
    <property type="match status" value="1"/>
</dbReference>
<feature type="binding site" evidence="5">
    <location>
        <position position="85"/>
    </location>
    <ligand>
        <name>FAD</name>
        <dbReference type="ChEBI" id="CHEBI:57692"/>
    </ligand>
</feature>
<dbReference type="AlphaFoldDB" id="W5TEV2"/>
<sequence>MMPVHTIIVGAGSAGGALAARLSEDPDQRVTLLEAGPDYATLDELPADIRDADAVSTSAHDWGIKAYFIEPPHAREPQVYGRGRVVGGCSSVNACIAHRATTDDGARWAAAGLDEWSWDKILPYYKKLETDQDFGAGDAHGGSGPVPIKRITRDEWPPATVAMEKAAANLGFPLLEDFNVPGADGFAASARNVRDGSTRAGTLVSYLLEARQRPNLTILSETYCLRVLFEGAKAVGVEIDRGNGPERLDADRVVLSAGFVQSPQLLTLSGVGPAATLDELGIAPVVVNDQVGRNLKDHPIVPVIGLIPQTDHHGLRAELKYTTQRGREMGVVDDAYMFSVTMEPESLGFEVGADAEPFTLLSILVKPTSTGWLRVVSNDIRDQPEIHSNFLGSDDDMTRMMQEVRLAYRFATTEPMASEIQSVIVPAAEVVDDDAALREWLRETLATGFHGTSTCRMGNDPTESVVSQRLAVHGTENLYVADCSVLYDITSAATNLTGIMIGERMADWLSGRA</sequence>
<dbReference type="InterPro" id="IPR000172">
    <property type="entry name" value="GMC_OxRdtase_N"/>
</dbReference>
<dbReference type="GO" id="GO:0016614">
    <property type="term" value="F:oxidoreductase activity, acting on CH-OH group of donors"/>
    <property type="evidence" value="ECO:0007669"/>
    <property type="project" value="InterPro"/>
</dbReference>
<evidence type="ECO:0000259" key="6">
    <source>
        <dbReference type="Pfam" id="PF00732"/>
    </source>
</evidence>
<dbReference type="Proteomes" id="UP000019150">
    <property type="component" value="Chromosome"/>
</dbReference>
<reference evidence="8 9" key="1">
    <citation type="journal article" date="2014" name="Appl. Environ. Microbiol.">
        <title>Insights into the Microbial Degradation of Rubber and Gutta-Percha by Analysis of the Complete Genome of Nocardia nova SH22a.</title>
        <authorList>
            <person name="Luo Q."/>
            <person name="Hiessl S."/>
            <person name="Poehlein A."/>
            <person name="Daniel R."/>
            <person name="Steinbuchel A."/>
        </authorList>
    </citation>
    <scope>NUCLEOTIDE SEQUENCE [LARGE SCALE GENOMIC DNA]</scope>
    <source>
        <strain evidence="8">SH22a</strain>
    </source>
</reference>
<evidence type="ECO:0000256" key="3">
    <source>
        <dbReference type="ARBA" id="ARBA00022630"/>
    </source>
</evidence>
<dbReference type="STRING" id="1415166.NONO_c27260"/>
<dbReference type="InterPro" id="IPR036188">
    <property type="entry name" value="FAD/NAD-bd_sf"/>
</dbReference>
<dbReference type="InterPro" id="IPR007867">
    <property type="entry name" value="GMC_OxRtase_C"/>
</dbReference>
<keyword evidence="4 5" id="KW-0274">FAD</keyword>
<name>W5TEV2_9NOCA</name>
<dbReference type="OrthoDB" id="9785276at2"/>
<feature type="domain" description="Glucose-methanol-choline oxidoreductase N-terminal" evidence="6">
    <location>
        <begin position="7"/>
        <end position="299"/>
    </location>
</feature>
<dbReference type="Pfam" id="PF00732">
    <property type="entry name" value="GMC_oxred_N"/>
    <property type="match status" value="1"/>
</dbReference>
<dbReference type="SUPFAM" id="SSF54373">
    <property type="entry name" value="FAD-linked reductases, C-terminal domain"/>
    <property type="match status" value="1"/>
</dbReference>
<evidence type="ECO:0000256" key="1">
    <source>
        <dbReference type="ARBA" id="ARBA00001974"/>
    </source>
</evidence>
<dbReference type="RefSeq" id="WP_158436208.1">
    <property type="nucleotide sequence ID" value="NZ_CP006850.1"/>
</dbReference>
<accession>W5TEV2</accession>
<dbReference type="GO" id="GO:0050660">
    <property type="term" value="F:flavin adenine dinucleotide binding"/>
    <property type="evidence" value="ECO:0007669"/>
    <property type="project" value="InterPro"/>
</dbReference>